<proteinExistence type="predicted"/>
<organism evidence="1 2">
    <name type="scientific">Crassostrea virginica</name>
    <name type="common">Eastern oyster</name>
    <dbReference type="NCBI Taxonomy" id="6565"/>
    <lineage>
        <taxon>Eukaryota</taxon>
        <taxon>Metazoa</taxon>
        <taxon>Spiralia</taxon>
        <taxon>Lophotrochozoa</taxon>
        <taxon>Mollusca</taxon>
        <taxon>Bivalvia</taxon>
        <taxon>Autobranchia</taxon>
        <taxon>Pteriomorphia</taxon>
        <taxon>Ostreida</taxon>
        <taxon>Ostreoidea</taxon>
        <taxon>Ostreidae</taxon>
        <taxon>Crassostrea</taxon>
    </lineage>
</organism>
<keyword evidence="1" id="KW-1185">Reference proteome</keyword>
<dbReference type="PANTHER" id="PTHR31909:SF2">
    <property type="entry name" value="RIKEN CDNA 2410004P03 GENE"/>
    <property type="match status" value="1"/>
</dbReference>
<dbReference type="InterPro" id="IPR020339">
    <property type="entry name" value="C20orf85-like"/>
</dbReference>
<accession>A0A8B8ED70</accession>
<dbReference type="AlphaFoldDB" id="A0A8B8ED70"/>
<dbReference type="GeneID" id="111133728"/>
<dbReference type="PANTHER" id="PTHR31909">
    <property type="entry name" value="CHROMOSOME 20 ORF85 FAMILY MEMBER"/>
    <property type="match status" value="1"/>
</dbReference>
<reference evidence="2" key="2">
    <citation type="submission" date="2025-08" db="UniProtKB">
        <authorList>
            <consortium name="RefSeq"/>
        </authorList>
    </citation>
    <scope>IDENTIFICATION</scope>
    <source>
        <tissue evidence="2">Whole sample</tissue>
    </source>
</reference>
<sequence length="157" mass="18013">MSGQFGGIMFSYYSRTKPSQYHDNCIPPERRQITTQTTEKAHKEGDYSQCDAVTQDRIWKQSVGKEGMCLKNWEENWGFLTEFDSKRNNAGFTMGNQKPKEELPEGVNMYSNAVPNTNSGNYGNKVKSELGVKMQKLEHQFFGGQRKRKLGSEMVCY</sequence>
<dbReference type="Pfam" id="PF14945">
    <property type="entry name" value="LLC1"/>
    <property type="match status" value="1"/>
</dbReference>
<dbReference type="OrthoDB" id="9972212at2759"/>
<dbReference type="KEGG" id="cvn:111133728"/>
<dbReference type="Proteomes" id="UP000694844">
    <property type="component" value="Chromosome 1"/>
</dbReference>
<name>A0A8B8ED70_CRAVI</name>
<evidence type="ECO:0000313" key="2">
    <source>
        <dbReference type="RefSeq" id="XP_022338060.1"/>
    </source>
</evidence>
<dbReference type="RefSeq" id="XP_022338060.1">
    <property type="nucleotide sequence ID" value="XM_022482352.1"/>
</dbReference>
<protein>
    <submittedName>
        <fullName evidence="2">Uncharacterized protein C2orf50-like isoform X1</fullName>
    </submittedName>
</protein>
<gene>
    <name evidence="2" type="primary">LOC111133728</name>
</gene>
<reference evidence="1" key="1">
    <citation type="submission" date="2024-06" db="UniProtKB">
        <authorList>
            <consortium name="RefSeq"/>
        </authorList>
    </citation>
    <scope>NUCLEOTIDE SEQUENCE [LARGE SCALE GENOMIC DNA]</scope>
</reference>
<evidence type="ECO:0000313" key="1">
    <source>
        <dbReference type="Proteomes" id="UP000694844"/>
    </source>
</evidence>